<feature type="transmembrane region" description="Helical" evidence="1">
    <location>
        <begin position="20"/>
        <end position="42"/>
    </location>
</feature>
<feature type="transmembrane region" description="Helical" evidence="1">
    <location>
        <begin position="128"/>
        <end position="154"/>
    </location>
</feature>
<dbReference type="PANTHER" id="PTHR36694:SF11">
    <property type="entry name" value="LP21121P-RELATED"/>
    <property type="match status" value="1"/>
</dbReference>
<sequence>MGKCCWVIPKKFLCYFSLKCGAKAVGIFMFCLMIGITIALIIQIFAVKNCEDCDEYPWKQTYSYTIVACIDAVFMVLLNVWLLWGIKKEKSSVVLCWVAGTTIWLTQSSLILLVLICMYGSEVNVVEWVASVVFALVGLGILVYGTLVVFAYWLELKKSKEAAATT</sequence>
<accession>A0ABD0SVX2</accession>
<organism evidence="2 3">
    <name type="scientific">Loxostege sticticalis</name>
    <name type="common">Beet webworm moth</name>
    <dbReference type="NCBI Taxonomy" id="481309"/>
    <lineage>
        <taxon>Eukaryota</taxon>
        <taxon>Metazoa</taxon>
        <taxon>Ecdysozoa</taxon>
        <taxon>Arthropoda</taxon>
        <taxon>Hexapoda</taxon>
        <taxon>Insecta</taxon>
        <taxon>Pterygota</taxon>
        <taxon>Neoptera</taxon>
        <taxon>Endopterygota</taxon>
        <taxon>Lepidoptera</taxon>
        <taxon>Glossata</taxon>
        <taxon>Ditrysia</taxon>
        <taxon>Pyraloidea</taxon>
        <taxon>Crambidae</taxon>
        <taxon>Pyraustinae</taxon>
        <taxon>Loxostege</taxon>
    </lineage>
</organism>
<dbReference type="AlphaFoldDB" id="A0ABD0SVX2"/>
<keyword evidence="1" id="KW-1133">Transmembrane helix</keyword>
<dbReference type="EMBL" id="JBEDNZ010000015">
    <property type="protein sequence ID" value="KAL0828998.1"/>
    <property type="molecule type" value="Genomic_DNA"/>
</dbReference>
<keyword evidence="1" id="KW-0812">Transmembrane</keyword>
<evidence type="ECO:0000313" key="3">
    <source>
        <dbReference type="Proteomes" id="UP001549921"/>
    </source>
</evidence>
<dbReference type="PANTHER" id="PTHR36694">
    <property type="entry name" value="PASIFLORA 1, ISOFORM A-RELATED"/>
    <property type="match status" value="1"/>
</dbReference>
<comment type="caution">
    <text evidence="2">The sequence shown here is derived from an EMBL/GenBank/DDBJ whole genome shotgun (WGS) entry which is preliminary data.</text>
</comment>
<evidence type="ECO:0000313" key="2">
    <source>
        <dbReference type="EMBL" id="KAL0828998.1"/>
    </source>
</evidence>
<name>A0ABD0SVX2_LOXSC</name>
<reference evidence="2 3" key="1">
    <citation type="submission" date="2024-06" db="EMBL/GenBank/DDBJ databases">
        <title>A chromosome-level genome assembly of beet webworm, Loxostege sticticalis.</title>
        <authorList>
            <person name="Zhang Y."/>
        </authorList>
    </citation>
    <scope>NUCLEOTIDE SEQUENCE [LARGE SCALE GENOMIC DNA]</scope>
    <source>
        <strain evidence="2">AQ028</strain>
        <tissue evidence="2">Male pupae</tissue>
    </source>
</reference>
<feature type="transmembrane region" description="Helical" evidence="1">
    <location>
        <begin position="62"/>
        <end position="82"/>
    </location>
</feature>
<evidence type="ECO:0000256" key="1">
    <source>
        <dbReference type="SAM" id="Phobius"/>
    </source>
</evidence>
<gene>
    <name evidence="2" type="ORF">ABMA28_003875</name>
</gene>
<feature type="transmembrane region" description="Helical" evidence="1">
    <location>
        <begin position="94"/>
        <end position="116"/>
    </location>
</feature>
<dbReference type="Proteomes" id="UP001549921">
    <property type="component" value="Unassembled WGS sequence"/>
</dbReference>
<protein>
    <submittedName>
        <fullName evidence="2">Uncharacterized protein</fullName>
    </submittedName>
</protein>
<proteinExistence type="predicted"/>
<keyword evidence="1" id="KW-0472">Membrane</keyword>